<keyword evidence="2" id="KW-0812">Transmembrane</keyword>
<reference evidence="3" key="2">
    <citation type="submission" date="2020-06" db="EMBL/GenBank/DDBJ databases">
        <authorList>
            <person name="Sheffer M."/>
        </authorList>
    </citation>
    <scope>NUCLEOTIDE SEQUENCE</scope>
</reference>
<organism evidence="3 4">
    <name type="scientific">Argiope bruennichi</name>
    <name type="common">Wasp spider</name>
    <name type="synonym">Aranea bruennichi</name>
    <dbReference type="NCBI Taxonomy" id="94029"/>
    <lineage>
        <taxon>Eukaryota</taxon>
        <taxon>Metazoa</taxon>
        <taxon>Ecdysozoa</taxon>
        <taxon>Arthropoda</taxon>
        <taxon>Chelicerata</taxon>
        <taxon>Arachnida</taxon>
        <taxon>Araneae</taxon>
        <taxon>Araneomorphae</taxon>
        <taxon>Entelegynae</taxon>
        <taxon>Araneoidea</taxon>
        <taxon>Araneidae</taxon>
        <taxon>Argiope</taxon>
    </lineage>
</organism>
<dbReference type="OrthoDB" id="10511819at2759"/>
<feature type="transmembrane region" description="Helical" evidence="2">
    <location>
        <begin position="63"/>
        <end position="87"/>
    </location>
</feature>
<accession>A0A8T0FWR4</accession>
<evidence type="ECO:0000313" key="3">
    <source>
        <dbReference type="EMBL" id="KAF8794010.1"/>
    </source>
</evidence>
<keyword evidence="4" id="KW-1185">Reference proteome</keyword>
<dbReference type="AlphaFoldDB" id="A0A8T0FWR4"/>
<dbReference type="Proteomes" id="UP000807504">
    <property type="component" value="Unassembled WGS sequence"/>
</dbReference>
<keyword evidence="2" id="KW-1133">Transmembrane helix</keyword>
<protein>
    <submittedName>
        <fullName evidence="3">Uncharacterized protein</fullName>
    </submittedName>
</protein>
<name>A0A8T0FWR4_ARGBR</name>
<sequence length="196" mass="21980">MSPVKNIRWIVKYTSFEILLRSSHSFTVAQTVQQRRVDDDDFFHSTTRDPTTDNTEGTFMRNIWYIIVPILSFIFLCLLFCICKLTLDAFPDVISFSSARTSLRLDLRGLNSNLQSGSGVPSGSTEPLAVFVNDGYEGALQNRQAEQDSSATENPPDYDVVALSILTNQNSAFPSVARKTLESPPPQYDESHLTFK</sequence>
<dbReference type="EMBL" id="JABXBU010000002">
    <property type="protein sequence ID" value="KAF8794010.1"/>
    <property type="molecule type" value="Genomic_DNA"/>
</dbReference>
<feature type="region of interest" description="Disordered" evidence="1">
    <location>
        <begin position="176"/>
        <end position="196"/>
    </location>
</feature>
<proteinExistence type="predicted"/>
<evidence type="ECO:0000313" key="4">
    <source>
        <dbReference type="Proteomes" id="UP000807504"/>
    </source>
</evidence>
<gene>
    <name evidence="3" type="ORF">HNY73_002035</name>
</gene>
<evidence type="ECO:0000256" key="1">
    <source>
        <dbReference type="SAM" id="MobiDB-lite"/>
    </source>
</evidence>
<reference evidence="3" key="1">
    <citation type="journal article" date="2020" name="bioRxiv">
        <title>Chromosome-level reference genome of the European wasp spider Argiope bruennichi: a resource for studies on range expansion and evolutionary adaptation.</title>
        <authorList>
            <person name="Sheffer M.M."/>
            <person name="Hoppe A."/>
            <person name="Krehenwinkel H."/>
            <person name="Uhl G."/>
            <person name="Kuss A.W."/>
            <person name="Jensen L."/>
            <person name="Jensen C."/>
            <person name="Gillespie R.G."/>
            <person name="Hoff K.J."/>
            <person name="Prost S."/>
        </authorList>
    </citation>
    <scope>NUCLEOTIDE SEQUENCE</scope>
</reference>
<evidence type="ECO:0000256" key="2">
    <source>
        <dbReference type="SAM" id="Phobius"/>
    </source>
</evidence>
<comment type="caution">
    <text evidence="3">The sequence shown here is derived from an EMBL/GenBank/DDBJ whole genome shotgun (WGS) entry which is preliminary data.</text>
</comment>
<keyword evidence="2" id="KW-0472">Membrane</keyword>